<organism evidence="1 2">
    <name type="scientific">Rubus argutus</name>
    <name type="common">Southern blackberry</name>
    <dbReference type="NCBI Taxonomy" id="59490"/>
    <lineage>
        <taxon>Eukaryota</taxon>
        <taxon>Viridiplantae</taxon>
        <taxon>Streptophyta</taxon>
        <taxon>Embryophyta</taxon>
        <taxon>Tracheophyta</taxon>
        <taxon>Spermatophyta</taxon>
        <taxon>Magnoliopsida</taxon>
        <taxon>eudicotyledons</taxon>
        <taxon>Gunneridae</taxon>
        <taxon>Pentapetalae</taxon>
        <taxon>rosids</taxon>
        <taxon>fabids</taxon>
        <taxon>Rosales</taxon>
        <taxon>Rosaceae</taxon>
        <taxon>Rosoideae</taxon>
        <taxon>Rosoideae incertae sedis</taxon>
        <taxon>Rubus</taxon>
    </lineage>
</organism>
<gene>
    <name evidence="1" type="ORF">M0R45_000492</name>
</gene>
<name>A0AAW1VQH6_RUBAR</name>
<accession>A0AAW1VQH6</accession>
<keyword evidence="2" id="KW-1185">Reference proteome</keyword>
<comment type="caution">
    <text evidence="1">The sequence shown here is derived from an EMBL/GenBank/DDBJ whole genome shotgun (WGS) entry which is preliminary data.</text>
</comment>
<dbReference type="AlphaFoldDB" id="A0AAW1VQH6"/>
<reference evidence="1 2" key="1">
    <citation type="journal article" date="2023" name="G3 (Bethesda)">
        <title>A chromosome-length genome assembly and annotation of blackberry (Rubus argutus, cv. 'Hillquist').</title>
        <authorList>
            <person name="Bruna T."/>
            <person name="Aryal R."/>
            <person name="Dudchenko O."/>
            <person name="Sargent D.J."/>
            <person name="Mead D."/>
            <person name="Buti M."/>
            <person name="Cavallini A."/>
            <person name="Hytonen T."/>
            <person name="Andres J."/>
            <person name="Pham M."/>
            <person name="Weisz D."/>
            <person name="Mascagni F."/>
            <person name="Usai G."/>
            <person name="Natali L."/>
            <person name="Bassil N."/>
            <person name="Fernandez G.E."/>
            <person name="Lomsadze A."/>
            <person name="Armour M."/>
            <person name="Olukolu B."/>
            <person name="Poorten T."/>
            <person name="Britton C."/>
            <person name="Davik J."/>
            <person name="Ashrafi H."/>
            <person name="Aiden E.L."/>
            <person name="Borodovsky M."/>
            <person name="Worthington M."/>
        </authorList>
    </citation>
    <scope>NUCLEOTIDE SEQUENCE [LARGE SCALE GENOMIC DNA]</scope>
    <source>
        <strain evidence="1">PI 553951</strain>
    </source>
</reference>
<dbReference type="EMBL" id="JBEDUW010000175">
    <property type="protein sequence ID" value="KAK9904647.1"/>
    <property type="molecule type" value="Genomic_DNA"/>
</dbReference>
<sequence>MSGKCPNLKKNLQCNCHKIRKKLFVEELPISNSYECLKPLQEISKNGDLSKAPISGLDIDFDQETYMNDHVVGKLSLDHSLWEYIEPEETNYQGFESPVLPFGNMLPIEPRIIQTLVEETLVPSEIVPVEPILTPISKMLHTLCPYYDQFAAAIVDPIIIDPNDVPVVDNLPEVIGPMIPLVLENMPLANSDIAGDS</sequence>
<dbReference type="Proteomes" id="UP001457282">
    <property type="component" value="Unassembled WGS sequence"/>
</dbReference>
<evidence type="ECO:0000313" key="1">
    <source>
        <dbReference type="EMBL" id="KAK9904647.1"/>
    </source>
</evidence>
<proteinExistence type="predicted"/>
<protein>
    <submittedName>
        <fullName evidence="1">Uncharacterized protein</fullName>
    </submittedName>
</protein>
<evidence type="ECO:0000313" key="2">
    <source>
        <dbReference type="Proteomes" id="UP001457282"/>
    </source>
</evidence>